<accession>A0ABR4M029</accession>
<dbReference type="EMBL" id="JBFXLQ010000007">
    <property type="protein sequence ID" value="KAL2870168.1"/>
    <property type="molecule type" value="Genomic_DNA"/>
</dbReference>
<gene>
    <name evidence="1" type="ORF">BJX67DRAFT_346708</name>
</gene>
<evidence type="ECO:0000313" key="2">
    <source>
        <dbReference type="Proteomes" id="UP001610432"/>
    </source>
</evidence>
<protein>
    <submittedName>
        <fullName evidence="1">Uncharacterized protein</fullName>
    </submittedName>
</protein>
<sequence>MLKMWKEGRCWQMLSARVRDKWSTRPRAGVTIVTEVWGQILGREVVPLVPSMRIVSSRWRWCRGVISRGSGSGSAMSAVRVRQPRGRASDLGPDGRGATVPLSRTCGISSVSRILSTASDMTRFDTKIASAQTFRRRYTASDDVSSVLGSNGTK</sequence>
<comment type="caution">
    <text evidence="1">The sequence shown here is derived from an EMBL/GenBank/DDBJ whole genome shotgun (WGS) entry which is preliminary data.</text>
</comment>
<reference evidence="1 2" key="1">
    <citation type="submission" date="2024-07" db="EMBL/GenBank/DDBJ databases">
        <title>Section-level genome sequencing and comparative genomics of Aspergillus sections Usti and Cavernicolus.</title>
        <authorList>
            <consortium name="Lawrence Berkeley National Laboratory"/>
            <person name="Nybo J.L."/>
            <person name="Vesth T.C."/>
            <person name="Theobald S."/>
            <person name="Frisvad J.C."/>
            <person name="Larsen T.O."/>
            <person name="Kjaerboelling I."/>
            <person name="Rothschild-Mancinelli K."/>
            <person name="Lyhne E.K."/>
            <person name="Kogle M.E."/>
            <person name="Barry K."/>
            <person name="Clum A."/>
            <person name="Na H."/>
            <person name="Ledsgaard L."/>
            <person name="Lin J."/>
            <person name="Lipzen A."/>
            <person name="Kuo A."/>
            <person name="Riley R."/>
            <person name="Mondo S."/>
            <person name="Labutti K."/>
            <person name="Haridas S."/>
            <person name="Pangalinan J."/>
            <person name="Salamov A.A."/>
            <person name="Simmons B.A."/>
            <person name="Magnuson J.K."/>
            <person name="Chen J."/>
            <person name="Drula E."/>
            <person name="Henrissat B."/>
            <person name="Wiebenga A."/>
            <person name="Lubbers R.J."/>
            <person name="Gomes A.C."/>
            <person name="Macurrencykelacurrency M.R."/>
            <person name="Stajich J."/>
            <person name="Grigoriev I.V."/>
            <person name="Mortensen U.H."/>
            <person name="De Vries R.P."/>
            <person name="Baker S.E."/>
            <person name="Andersen M.R."/>
        </authorList>
    </citation>
    <scope>NUCLEOTIDE SEQUENCE [LARGE SCALE GENOMIC DNA]</scope>
    <source>
        <strain evidence="1 2">CBS 449.75</strain>
    </source>
</reference>
<name>A0ABR4M029_9EURO</name>
<keyword evidence="2" id="KW-1185">Reference proteome</keyword>
<organism evidence="1 2">
    <name type="scientific">Aspergillus lucknowensis</name>
    <dbReference type="NCBI Taxonomy" id="176173"/>
    <lineage>
        <taxon>Eukaryota</taxon>
        <taxon>Fungi</taxon>
        <taxon>Dikarya</taxon>
        <taxon>Ascomycota</taxon>
        <taxon>Pezizomycotina</taxon>
        <taxon>Eurotiomycetes</taxon>
        <taxon>Eurotiomycetidae</taxon>
        <taxon>Eurotiales</taxon>
        <taxon>Aspergillaceae</taxon>
        <taxon>Aspergillus</taxon>
        <taxon>Aspergillus subgen. Nidulantes</taxon>
    </lineage>
</organism>
<dbReference type="RefSeq" id="XP_070889147.1">
    <property type="nucleotide sequence ID" value="XM_071028439.1"/>
</dbReference>
<dbReference type="Proteomes" id="UP001610432">
    <property type="component" value="Unassembled WGS sequence"/>
</dbReference>
<evidence type="ECO:0000313" key="1">
    <source>
        <dbReference type="EMBL" id="KAL2870168.1"/>
    </source>
</evidence>
<proteinExistence type="predicted"/>
<dbReference type="GeneID" id="98143511"/>